<dbReference type="GO" id="GO:0006310">
    <property type="term" value="P:DNA recombination"/>
    <property type="evidence" value="ECO:0007669"/>
    <property type="project" value="UniProtKB-KW"/>
</dbReference>
<dbReference type="InterPro" id="IPR051055">
    <property type="entry name" value="PIF1_helicase"/>
</dbReference>
<feature type="region of interest" description="Disordered" evidence="2">
    <location>
        <begin position="1878"/>
        <end position="1902"/>
    </location>
</feature>
<dbReference type="EMBL" id="LWDF02000446">
    <property type="protein sequence ID" value="KAE8246905.1"/>
    <property type="molecule type" value="Genomic_DNA"/>
</dbReference>
<keyword evidence="1" id="KW-0547">Nucleotide-binding</keyword>
<keyword evidence="1" id="KW-0067">ATP-binding</keyword>
<dbReference type="GO" id="GO:0016787">
    <property type="term" value="F:hydrolase activity"/>
    <property type="evidence" value="ECO:0007669"/>
    <property type="project" value="UniProtKB-KW"/>
</dbReference>
<dbReference type="GO" id="GO:0006281">
    <property type="term" value="P:DNA repair"/>
    <property type="evidence" value="ECO:0007669"/>
    <property type="project" value="UniProtKB-KW"/>
</dbReference>
<gene>
    <name evidence="6" type="ORF">A4X13_0g5575</name>
</gene>
<feature type="domain" description="DNA helicase Pif1-like DEAD-box helicase" evidence="3">
    <location>
        <begin position="1387"/>
        <end position="1535"/>
    </location>
</feature>
<dbReference type="PANTHER" id="PTHR47642">
    <property type="entry name" value="ATP-DEPENDENT DNA HELICASE"/>
    <property type="match status" value="1"/>
</dbReference>
<accession>A0A8T8ST52</accession>
<evidence type="ECO:0000259" key="3">
    <source>
        <dbReference type="Pfam" id="PF05970"/>
    </source>
</evidence>
<dbReference type="Proteomes" id="UP000077521">
    <property type="component" value="Unassembled WGS sequence"/>
</dbReference>
<evidence type="ECO:0000259" key="5">
    <source>
        <dbReference type="Pfam" id="PF20209"/>
    </source>
</evidence>
<feature type="compositionally biased region" description="Basic and acidic residues" evidence="2">
    <location>
        <begin position="1016"/>
        <end position="1036"/>
    </location>
</feature>
<evidence type="ECO:0000259" key="4">
    <source>
        <dbReference type="Pfam" id="PF14214"/>
    </source>
</evidence>
<sequence>MPKATDTLASTPTARLRHLAIAHFPPDGASRMSRPVLVGHFLRQLANEEYRMRMILMRRTRSTALTPDDATVSPVHRSMRDRFGASIFDRYLCSNGRLGDTRFGRTCTAVEDLGVPSSQGWPKPIPQELKDGCAQAFREGTTLKVVATCAVCSRRTFNKDILFTKHALSCIRVGVDTIALDLLRIEDQFILDRPGNHFDFPDRSLNGLALDRAGIHIGAQGTELDICNECRSCLQRQPPKLPPMSLRNGNIRGFLPESLQDCTWLEERLCARYLASAYIVRLYDFTAPGAPEERPRVMKGHTCAFPLNTVSTAAKLPWAFNDGGPLLSCIVIGPRKPRLTDLKGVFKVRRQKVLDLLKFLQENFRGYPQFKIDLAAVNALPADDVPELLMRHVVHQESGIVPSLFDGETAGLESHPGLSEDDDVGAENGRTFLEHHGMLDVNGAGIPSHMRSASALSNATGTERPDLIIKHGSMMVADYNNPALFPGMFPLLFPWGIGGFESERTVPFAFDTHASYLLDIADPAFRTHWSFIFVVANIKQRRAIHNGSRLVCKSREFAHVSRTLAKLDTRTVKRVADHVAAGGSFDTLVGDERKIFNLMNKCQVVSRHVPGSKAAMDLARADIRAYVGEHGIFHLFLTLNPRPEYAPTFQIFFGNTSVNIDLQAPTMPSRAAGAVNVADDPVAAADYFHFHVSAVFQYLFGWDVRGKKSSTEGGILGPLAAFFLVKEHTMRGQLHGHALLWLKDGLNPRELRQRLQVDAEFQTRYLSFMDDIIQHHLPGEPAAESVAAKASKPGDHRDETVRQPRSEMPPSPLDSDYGERFEEDHRILGDLLQRHSCRATCFKGGRNTCRFFYPHTTNELSTFDAEDNSINLRIKDPTVVWHNPQILVATRHNHDLKSVQSGKSSAAAAAYITNYATKSDETPVNQIAMINTVYQRLEENNEILAETKTLLSKCVMQFGRERQLHAQQVATYVRDLSDTFKSHTTIPMLSGSLLARAYALYGPPRGNGAVGAHSGIDSDEKAQEDGAMEDKDHSGADAEELLSLSPSGMAHQVTDYLHRGESLMTVTFYDFVRHGKLVPLPKKPYKVHHRLGDGHPNKKTHCHRYCVERSYGIPRAIFRSIPRPDGSGTHGDAYCASMLIHFRPFSIDVPLKPSGSTYEDVFADTVFSPSASQVMRNWTALSECDDARDQEQLLRRKREANHGAQEDNAMKVGMEGGVDDQNADINTQALLANAEHRSKETNNFVGALSDSGWFEASGAQQERAPLPTTHLCPPFTTSRQRQWKTEQAHVEASAKAERDVAKARTGVLAQDLGFEEHFHGGTLIDNGVLDFEDVKKELPPSTVRLRWKTTQPHVLIEDLVRERGLNASQTLAFRIVARHFFREFYAFEQEPLRMLMHGEAGTGKTVVVRLLRELLDRFGKGKEIMFLAPTGKAASAIGGVTQHSAFRLEFQTRGRANEEVTQRGGDISARKMQHLQGSFQHVRWLFFDEVSMTSSEVMADIDQGLRIGTQRLDEPFGGVNVIFAGDLCQLPPVGACPLYLQQSPVALAADIRTKIELGRAAWMRLNTVVDFRQQMRMRDERMAATLSRLRLRSCTDEDATFLNGNVLRSRDNPTGTTLRNHPGAVALARTNETVRILNLRKAAVQAQSTSTGLVISHANDSSTAIISEHERKLLLSYNGSTKSKAALGRVPLFVGMPVVYRGANLSVPLGVTNGAFARVVGWDLSVDRWGLTVPRGVILKFSDNDQWALSGLESGCLPIAPAKISFKWNSVDAAEETAQVTRSQLPLQAGFAMTIHSAQGVTATGGIIVDLRSGGFETYVAASRATRREDVFLVARTSKAELNRPKLPSTLVQELERLRLIADATTLQHDNVQWRLGSATKRPHSQPDSDPLFTKRQKVDNT</sequence>
<dbReference type="InterPro" id="IPR010285">
    <property type="entry name" value="DNA_helicase_pif1-like_DEAD"/>
</dbReference>
<dbReference type="Pfam" id="PF20209">
    <property type="entry name" value="DUF6570"/>
    <property type="match status" value="1"/>
</dbReference>
<dbReference type="PANTHER" id="PTHR47642:SF5">
    <property type="entry name" value="ATP-DEPENDENT DNA HELICASE"/>
    <property type="match status" value="1"/>
</dbReference>
<evidence type="ECO:0000313" key="6">
    <source>
        <dbReference type="EMBL" id="KAE8246905.1"/>
    </source>
</evidence>
<dbReference type="Pfam" id="PF14214">
    <property type="entry name" value="Helitron_like_N"/>
    <property type="match status" value="1"/>
</dbReference>
<keyword evidence="1" id="KW-0233">DNA recombination</keyword>
<organism evidence="6 7">
    <name type="scientific">Tilletia indica</name>
    <dbReference type="NCBI Taxonomy" id="43049"/>
    <lineage>
        <taxon>Eukaryota</taxon>
        <taxon>Fungi</taxon>
        <taxon>Dikarya</taxon>
        <taxon>Basidiomycota</taxon>
        <taxon>Ustilaginomycotina</taxon>
        <taxon>Exobasidiomycetes</taxon>
        <taxon>Tilletiales</taxon>
        <taxon>Tilletiaceae</taxon>
        <taxon>Tilletia</taxon>
    </lineage>
</organism>
<comment type="caution">
    <text evidence="6">The sequence shown here is derived from an EMBL/GenBank/DDBJ whole genome shotgun (WGS) entry which is preliminary data.</text>
</comment>
<dbReference type="GO" id="GO:0000723">
    <property type="term" value="P:telomere maintenance"/>
    <property type="evidence" value="ECO:0007669"/>
    <property type="project" value="InterPro"/>
</dbReference>
<keyword evidence="7" id="KW-1185">Reference proteome</keyword>
<protein>
    <recommendedName>
        <fullName evidence="1">ATP-dependent DNA helicase</fullName>
        <ecNumber evidence="1">5.6.2.3</ecNumber>
    </recommendedName>
</protein>
<evidence type="ECO:0000256" key="2">
    <source>
        <dbReference type="SAM" id="MobiDB-lite"/>
    </source>
</evidence>
<name>A0A8T8ST52_9BASI</name>
<reference evidence="6" key="1">
    <citation type="submission" date="2016-04" db="EMBL/GenBank/DDBJ databases">
        <authorList>
            <person name="Nguyen H.D."/>
            <person name="Samba Siva P."/>
            <person name="Cullis J."/>
            <person name="Levesque C.A."/>
            <person name="Hambleton S."/>
        </authorList>
    </citation>
    <scope>NUCLEOTIDE SEQUENCE</scope>
    <source>
        <strain evidence="6">DAOMC 236416</strain>
    </source>
</reference>
<dbReference type="GO" id="GO:0005524">
    <property type="term" value="F:ATP binding"/>
    <property type="evidence" value="ECO:0007669"/>
    <property type="project" value="UniProtKB-KW"/>
</dbReference>
<dbReference type="InterPro" id="IPR046700">
    <property type="entry name" value="DUF6570"/>
</dbReference>
<keyword evidence="1" id="KW-0234">DNA repair</keyword>
<dbReference type="InterPro" id="IPR027417">
    <property type="entry name" value="P-loop_NTPase"/>
</dbReference>
<dbReference type="InterPro" id="IPR025476">
    <property type="entry name" value="Helitron_helicase-like"/>
</dbReference>
<dbReference type="EC" id="5.6.2.3" evidence="1"/>
<feature type="region of interest" description="Disordered" evidence="2">
    <location>
        <begin position="1010"/>
        <end position="1036"/>
    </location>
</feature>
<feature type="compositionally biased region" description="Basic and acidic residues" evidence="2">
    <location>
        <begin position="792"/>
        <end position="805"/>
    </location>
</feature>
<comment type="similarity">
    <text evidence="1">Belongs to the helicase family.</text>
</comment>
<feature type="region of interest" description="Disordered" evidence="2">
    <location>
        <begin position="781"/>
        <end position="818"/>
    </location>
</feature>
<keyword evidence="1" id="KW-0227">DNA damage</keyword>
<dbReference type="Gene3D" id="3.40.50.300">
    <property type="entry name" value="P-loop containing nucleotide triphosphate hydrolases"/>
    <property type="match status" value="1"/>
</dbReference>
<evidence type="ECO:0000313" key="7">
    <source>
        <dbReference type="Proteomes" id="UP000077521"/>
    </source>
</evidence>
<evidence type="ECO:0000256" key="1">
    <source>
        <dbReference type="RuleBase" id="RU363044"/>
    </source>
</evidence>
<dbReference type="SUPFAM" id="SSF52540">
    <property type="entry name" value="P-loop containing nucleoside triphosphate hydrolases"/>
    <property type="match status" value="2"/>
</dbReference>
<keyword evidence="1" id="KW-0347">Helicase</keyword>
<dbReference type="Pfam" id="PF05970">
    <property type="entry name" value="PIF1"/>
    <property type="match status" value="1"/>
</dbReference>
<feature type="domain" description="Helitron helicase-like" evidence="4">
    <location>
        <begin position="513"/>
        <end position="740"/>
    </location>
</feature>
<keyword evidence="1" id="KW-0378">Hydrolase</keyword>
<dbReference type="GO" id="GO:0043139">
    <property type="term" value="F:5'-3' DNA helicase activity"/>
    <property type="evidence" value="ECO:0007669"/>
    <property type="project" value="UniProtKB-EC"/>
</dbReference>
<comment type="catalytic activity">
    <reaction evidence="1">
        <text>ATP + H2O = ADP + phosphate + H(+)</text>
        <dbReference type="Rhea" id="RHEA:13065"/>
        <dbReference type="ChEBI" id="CHEBI:15377"/>
        <dbReference type="ChEBI" id="CHEBI:15378"/>
        <dbReference type="ChEBI" id="CHEBI:30616"/>
        <dbReference type="ChEBI" id="CHEBI:43474"/>
        <dbReference type="ChEBI" id="CHEBI:456216"/>
        <dbReference type="EC" id="5.6.2.3"/>
    </reaction>
</comment>
<feature type="domain" description="DUF6570" evidence="5">
    <location>
        <begin position="239"/>
        <end position="376"/>
    </location>
</feature>
<reference evidence="6" key="2">
    <citation type="journal article" date="2019" name="IMA Fungus">
        <title>Genome sequencing and comparison of five Tilletia species to identify candidate genes for the detection of regulated species infecting wheat.</title>
        <authorList>
            <person name="Nguyen H.D.T."/>
            <person name="Sultana T."/>
            <person name="Kesanakurti P."/>
            <person name="Hambleton S."/>
        </authorList>
    </citation>
    <scope>NUCLEOTIDE SEQUENCE</scope>
    <source>
        <strain evidence="6">DAOMC 236416</strain>
    </source>
</reference>
<proteinExistence type="inferred from homology"/>
<comment type="cofactor">
    <cofactor evidence="1">
        <name>Mg(2+)</name>
        <dbReference type="ChEBI" id="CHEBI:18420"/>
    </cofactor>
</comment>